<dbReference type="PANTHER" id="PTHR46114">
    <property type="entry name" value="APPLE DOMAIN-CONTAINING PROTEIN"/>
    <property type="match status" value="1"/>
</dbReference>
<feature type="non-terminal residue" evidence="1">
    <location>
        <position position="93"/>
    </location>
</feature>
<protein>
    <submittedName>
        <fullName evidence="1">Uncharacterized protein</fullName>
    </submittedName>
</protein>
<dbReference type="EMBL" id="BLKM01010448">
    <property type="protein sequence ID" value="GFG30206.1"/>
    <property type="molecule type" value="Genomic_DNA"/>
</dbReference>
<dbReference type="AlphaFoldDB" id="A0A6L2PCU3"/>
<name>A0A6L2PCU3_COPFO</name>
<reference evidence="2" key="1">
    <citation type="submission" date="2020-01" db="EMBL/GenBank/DDBJ databases">
        <title>Draft genome sequence of the Termite Coptotermes fromosanus.</title>
        <authorList>
            <person name="Itakura S."/>
            <person name="Yosikawa Y."/>
            <person name="Umezawa K."/>
        </authorList>
    </citation>
    <scope>NUCLEOTIDE SEQUENCE [LARGE SCALE GENOMIC DNA]</scope>
</reference>
<evidence type="ECO:0000313" key="1">
    <source>
        <dbReference type="EMBL" id="GFG30206.1"/>
    </source>
</evidence>
<organism evidence="1 2">
    <name type="scientific">Coptotermes formosanus</name>
    <name type="common">Formosan subterranean termite</name>
    <dbReference type="NCBI Taxonomy" id="36987"/>
    <lineage>
        <taxon>Eukaryota</taxon>
        <taxon>Metazoa</taxon>
        <taxon>Ecdysozoa</taxon>
        <taxon>Arthropoda</taxon>
        <taxon>Hexapoda</taxon>
        <taxon>Insecta</taxon>
        <taxon>Pterygota</taxon>
        <taxon>Neoptera</taxon>
        <taxon>Polyneoptera</taxon>
        <taxon>Dictyoptera</taxon>
        <taxon>Blattodea</taxon>
        <taxon>Blattoidea</taxon>
        <taxon>Termitoidae</taxon>
        <taxon>Rhinotermitidae</taxon>
        <taxon>Coptotermes</taxon>
    </lineage>
</organism>
<evidence type="ECO:0000313" key="2">
    <source>
        <dbReference type="Proteomes" id="UP000502823"/>
    </source>
</evidence>
<comment type="caution">
    <text evidence="1">The sequence shown here is derived from an EMBL/GenBank/DDBJ whole genome shotgun (WGS) entry which is preliminary data.</text>
</comment>
<sequence length="93" mass="10623">MHNVIHEALVPREKILLPPLHIKLGLLKQFTKTLDSNSAVLHHIRKMLPHLSDAKEKGGIFTGLQIRVILASRDLEQTMTVVERNAWQAFRIV</sequence>
<accession>A0A6L2PCU3</accession>
<dbReference type="InParanoid" id="A0A6L2PCU3"/>
<gene>
    <name evidence="1" type="ORF">Cfor_11131</name>
</gene>
<dbReference type="OrthoDB" id="7999790at2759"/>
<dbReference type="Proteomes" id="UP000502823">
    <property type="component" value="Unassembled WGS sequence"/>
</dbReference>
<dbReference type="PANTHER" id="PTHR46114:SF1">
    <property type="entry name" value="ZAD DOMAIN-CONTAINING PROTEIN"/>
    <property type="match status" value="1"/>
</dbReference>
<proteinExistence type="predicted"/>
<keyword evidence="2" id="KW-1185">Reference proteome</keyword>